<dbReference type="InterPro" id="IPR049514">
    <property type="entry name" value="Fic-like_C"/>
</dbReference>
<proteinExistence type="predicted"/>
<protein>
    <recommendedName>
        <fullName evidence="2">Filamentation induced by cAMP protein Fic-like C-terminal domain-containing protein</fullName>
    </recommendedName>
</protein>
<feature type="compositionally biased region" description="Basic and acidic residues" evidence="1">
    <location>
        <begin position="1"/>
        <end position="10"/>
    </location>
</feature>
<gene>
    <name evidence="3" type="ORF">METZ01_LOCUS71295</name>
</gene>
<reference evidence="3" key="1">
    <citation type="submission" date="2018-05" db="EMBL/GenBank/DDBJ databases">
        <authorList>
            <person name="Lanie J.A."/>
            <person name="Ng W.-L."/>
            <person name="Kazmierczak K.M."/>
            <person name="Andrzejewski T.M."/>
            <person name="Davidsen T.M."/>
            <person name="Wayne K.J."/>
            <person name="Tettelin H."/>
            <person name="Glass J.I."/>
            <person name="Rusch D."/>
            <person name="Podicherti R."/>
            <person name="Tsui H.-C.T."/>
            <person name="Winkler M.E."/>
        </authorList>
    </citation>
    <scope>NUCLEOTIDE SEQUENCE</scope>
</reference>
<evidence type="ECO:0000313" key="3">
    <source>
        <dbReference type="EMBL" id="SVA18441.1"/>
    </source>
</evidence>
<accession>A0A381TSJ4</accession>
<feature type="region of interest" description="Disordered" evidence="1">
    <location>
        <begin position="1"/>
        <end position="21"/>
    </location>
</feature>
<dbReference type="Pfam" id="PF21247">
    <property type="entry name" value="Fic-like_C"/>
    <property type="match status" value="1"/>
</dbReference>
<evidence type="ECO:0000256" key="1">
    <source>
        <dbReference type="SAM" id="MobiDB-lite"/>
    </source>
</evidence>
<feature type="domain" description="Filamentation induced by cAMP protein Fic-like C-terminal" evidence="2">
    <location>
        <begin position="68"/>
        <end position="123"/>
    </location>
</feature>
<organism evidence="3">
    <name type="scientific">marine metagenome</name>
    <dbReference type="NCBI Taxonomy" id="408172"/>
    <lineage>
        <taxon>unclassified sequences</taxon>
        <taxon>metagenomes</taxon>
        <taxon>ecological metagenomes</taxon>
    </lineage>
</organism>
<name>A0A381TSJ4_9ZZZZ</name>
<dbReference type="AlphaFoldDB" id="A0A381TSJ4"/>
<sequence length="135" mass="15988">MFKFLKKEPKQQPVINTQQDNDWTQEIKKNKVIEHDSEQLSFFNDDDNEKIGLGTKQGLSRDHLEILKKCKEESSALELMNILGRTNRTKFKLAIIYPLIDQDFLELTIPDKPKSPNQKYRITNKFIKRRIKLNN</sequence>
<dbReference type="EMBL" id="UINC01005012">
    <property type="protein sequence ID" value="SVA18441.1"/>
    <property type="molecule type" value="Genomic_DNA"/>
</dbReference>
<evidence type="ECO:0000259" key="2">
    <source>
        <dbReference type="Pfam" id="PF21247"/>
    </source>
</evidence>